<dbReference type="EMBL" id="KV748926">
    <property type="protein sequence ID" value="OCL12099.1"/>
    <property type="molecule type" value="Genomic_DNA"/>
</dbReference>
<dbReference type="Proteomes" id="UP000250140">
    <property type="component" value="Unassembled WGS sequence"/>
</dbReference>
<keyword evidence="3" id="KW-1185">Reference proteome</keyword>
<evidence type="ECO:0000313" key="2">
    <source>
        <dbReference type="EMBL" id="OCL12099.1"/>
    </source>
</evidence>
<evidence type="ECO:0000259" key="1">
    <source>
        <dbReference type="Pfam" id="PF06985"/>
    </source>
</evidence>
<proteinExistence type="predicted"/>
<dbReference type="InterPro" id="IPR010730">
    <property type="entry name" value="HET"/>
</dbReference>
<dbReference type="OrthoDB" id="2958217at2759"/>
<dbReference type="PANTHER" id="PTHR33112:SF10">
    <property type="entry name" value="TOL"/>
    <property type="match status" value="1"/>
</dbReference>
<reference evidence="2 3" key="1">
    <citation type="journal article" date="2016" name="Nat. Commun.">
        <title>Ectomycorrhizal ecology is imprinted in the genome of the dominant symbiotic fungus Cenococcum geophilum.</title>
        <authorList>
            <consortium name="DOE Joint Genome Institute"/>
            <person name="Peter M."/>
            <person name="Kohler A."/>
            <person name="Ohm R.A."/>
            <person name="Kuo A."/>
            <person name="Krutzmann J."/>
            <person name="Morin E."/>
            <person name="Arend M."/>
            <person name="Barry K.W."/>
            <person name="Binder M."/>
            <person name="Choi C."/>
            <person name="Clum A."/>
            <person name="Copeland A."/>
            <person name="Grisel N."/>
            <person name="Haridas S."/>
            <person name="Kipfer T."/>
            <person name="LaButti K."/>
            <person name="Lindquist E."/>
            <person name="Lipzen A."/>
            <person name="Maire R."/>
            <person name="Meier B."/>
            <person name="Mihaltcheva S."/>
            <person name="Molinier V."/>
            <person name="Murat C."/>
            <person name="Poggeler S."/>
            <person name="Quandt C.A."/>
            <person name="Sperisen C."/>
            <person name="Tritt A."/>
            <person name="Tisserant E."/>
            <person name="Crous P.W."/>
            <person name="Henrissat B."/>
            <person name="Nehls U."/>
            <person name="Egli S."/>
            <person name="Spatafora J.W."/>
            <person name="Grigoriev I.V."/>
            <person name="Martin F.M."/>
        </authorList>
    </citation>
    <scope>NUCLEOTIDE SEQUENCE [LARGE SCALE GENOMIC DNA]</scope>
    <source>
        <strain evidence="2 3">CBS 207.34</strain>
    </source>
</reference>
<gene>
    <name evidence="2" type="ORF">AOQ84DRAFT_278093</name>
</gene>
<protein>
    <submittedName>
        <fullName evidence="2">HET-domain-containing protein</fullName>
    </submittedName>
</protein>
<dbReference type="Pfam" id="PF06985">
    <property type="entry name" value="HET"/>
    <property type="match status" value="1"/>
</dbReference>
<sequence>ASEWLRKCLRDHKSCDRSHDQTWYPKRLLDLRNQQVRLILTASTQPRGPYASMSHCWGPHPFFLTLSAERIEEMRRDIQWARLPRNFQDAITTCRRLGIDYLWIDSLCIIQSGYGSAEDWTEHATLMQFVYANSILTIAATRAASAEGGCFTERDPDLVYPPTVIWSGRQAAAHSDDELWDDGDSHYLKFMNSPLGQRAWVFQERLLSKRMLHFGLDQIFWECDELPNASETFPLGLPDLNPLNDGVARFNIVPSSSIQEYRKGRPLDDSDGLESNWYQIVENYSALELTRPVEDKFVALAGIASRTAALLGDSYVAGM</sequence>
<accession>A0A8E2F7Z0</accession>
<dbReference type="PANTHER" id="PTHR33112">
    <property type="entry name" value="DOMAIN PROTEIN, PUTATIVE-RELATED"/>
    <property type="match status" value="1"/>
</dbReference>
<dbReference type="AlphaFoldDB" id="A0A8E2F7Z0"/>
<organism evidence="2 3">
    <name type="scientific">Glonium stellatum</name>
    <dbReference type="NCBI Taxonomy" id="574774"/>
    <lineage>
        <taxon>Eukaryota</taxon>
        <taxon>Fungi</taxon>
        <taxon>Dikarya</taxon>
        <taxon>Ascomycota</taxon>
        <taxon>Pezizomycotina</taxon>
        <taxon>Dothideomycetes</taxon>
        <taxon>Pleosporomycetidae</taxon>
        <taxon>Gloniales</taxon>
        <taxon>Gloniaceae</taxon>
        <taxon>Glonium</taxon>
    </lineage>
</organism>
<feature type="domain" description="Heterokaryon incompatibility" evidence="1">
    <location>
        <begin position="50"/>
        <end position="204"/>
    </location>
</feature>
<name>A0A8E2F7Z0_9PEZI</name>
<feature type="non-terminal residue" evidence="2">
    <location>
        <position position="319"/>
    </location>
</feature>
<evidence type="ECO:0000313" key="3">
    <source>
        <dbReference type="Proteomes" id="UP000250140"/>
    </source>
</evidence>
<feature type="non-terminal residue" evidence="2">
    <location>
        <position position="1"/>
    </location>
</feature>